<dbReference type="Proteomes" id="UP000179807">
    <property type="component" value="Unassembled WGS sequence"/>
</dbReference>
<evidence type="ECO:0000256" key="1">
    <source>
        <dbReference type="SAM" id="MobiDB-lite"/>
    </source>
</evidence>
<dbReference type="GeneID" id="94843190"/>
<organism evidence="2 3">
    <name type="scientific">Tritrichomonas foetus</name>
    <dbReference type="NCBI Taxonomy" id="1144522"/>
    <lineage>
        <taxon>Eukaryota</taxon>
        <taxon>Metamonada</taxon>
        <taxon>Parabasalia</taxon>
        <taxon>Tritrichomonadida</taxon>
        <taxon>Tritrichomonadidae</taxon>
        <taxon>Tritrichomonas</taxon>
    </lineage>
</organism>
<name>A0A1J4JR11_9EUKA</name>
<dbReference type="RefSeq" id="XP_068353984.1">
    <property type="nucleotide sequence ID" value="XM_068508486.1"/>
</dbReference>
<dbReference type="EMBL" id="MLAK01000937">
    <property type="protein sequence ID" value="OHT00848.1"/>
    <property type="molecule type" value="Genomic_DNA"/>
</dbReference>
<gene>
    <name evidence="2" type="ORF">TRFO_32416</name>
</gene>
<comment type="caution">
    <text evidence="2">The sequence shown here is derived from an EMBL/GenBank/DDBJ whole genome shotgun (WGS) entry which is preliminary data.</text>
</comment>
<feature type="compositionally biased region" description="Polar residues" evidence="1">
    <location>
        <begin position="169"/>
        <end position="183"/>
    </location>
</feature>
<dbReference type="AlphaFoldDB" id="A0A1J4JR11"/>
<dbReference type="VEuPathDB" id="TrichDB:TRFO_32416"/>
<reference evidence="2" key="1">
    <citation type="submission" date="2016-10" db="EMBL/GenBank/DDBJ databases">
        <authorList>
            <person name="Benchimol M."/>
            <person name="Almeida L.G."/>
            <person name="Vasconcelos A.T."/>
            <person name="Perreira-Neves A."/>
            <person name="Rosa I.A."/>
            <person name="Tasca T."/>
            <person name="Bogo M.R."/>
            <person name="de Souza W."/>
        </authorList>
    </citation>
    <scope>NUCLEOTIDE SEQUENCE [LARGE SCALE GENOMIC DNA]</scope>
    <source>
        <strain evidence="2">K</strain>
    </source>
</reference>
<feature type="region of interest" description="Disordered" evidence="1">
    <location>
        <begin position="154"/>
        <end position="183"/>
    </location>
</feature>
<proteinExistence type="predicted"/>
<keyword evidence="3" id="KW-1185">Reference proteome</keyword>
<accession>A0A1J4JR11</accession>
<sequence length="183" mass="20519">MIVTAHIQSIDLGGKARFEKQQYDLWVTTTPTITTNPITADAATLLSLNRDFRFNVEAKSLKISVIHAKLFGNETICELELDLTQIPLNTIFRSIVRMKALRQADQPTCDLTLALHTGFENPPSIGNVSLQNFEKAPEGLDQYKAQRRIKHISSMSLLQDEDKKHRTNSLRATSARVSSPNDT</sequence>
<protein>
    <submittedName>
        <fullName evidence="2">Uncharacterized protein</fullName>
    </submittedName>
</protein>
<evidence type="ECO:0000313" key="2">
    <source>
        <dbReference type="EMBL" id="OHT00848.1"/>
    </source>
</evidence>
<evidence type="ECO:0000313" key="3">
    <source>
        <dbReference type="Proteomes" id="UP000179807"/>
    </source>
</evidence>